<protein>
    <submittedName>
        <fullName evidence="3">Peptidoglycan-binding protein LysM</fullName>
    </submittedName>
</protein>
<dbReference type="SUPFAM" id="SSF54106">
    <property type="entry name" value="LysM domain"/>
    <property type="match status" value="1"/>
</dbReference>
<dbReference type="InterPro" id="IPR018392">
    <property type="entry name" value="LysM"/>
</dbReference>
<dbReference type="AlphaFoldDB" id="A0A370LB57"/>
<dbReference type="PROSITE" id="PS51782">
    <property type="entry name" value="LYSM"/>
    <property type="match status" value="1"/>
</dbReference>
<name>A0A370LB57_9HYPH</name>
<feature type="domain" description="LysM" evidence="2">
    <location>
        <begin position="91"/>
        <end position="142"/>
    </location>
</feature>
<dbReference type="Pfam" id="PF04972">
    <property type="entry name" value="BON"/>
    <property type="match status" value="1"/>
</dbReference>
<proteinExistence type="predicted"/>
<dbReference type="PANTHER" id="PTHR34700:SF8">
    <property type="entry name" value="POTASSIUM BINDING PROTEIN KBP"/>
    <property type="match status" value="1"/>
</dbReference>
<dbReference type="CDD" id="cd00118">
    <property type="entry name" value="LysM"/>
    <property type="match status" value="1"/>
</dbReference>
<comment type="caution">
    <text evidence="3">The sequence shown here is derived from an EMBL/GenBank/DDBJ whole genome shotgun (WGS) entry which is preliminary data.</text>
</comment>
<sequence length="151" mass="15764">MGLFSFIKEAGAKIFGGSAKAATSEDLQKELAGHGLPSDVQISIDGDKVKVSGKAVSTEEAEKIILALGNTAGVAQVESELAVTKEAAAAVFYTVKKGDTLWKIAEEHYGKGQGAKYTEIVKANTPPVKNPDLIQPGWVLRIPAQAATAKA</sequence>
<dbReference type="InterPro" id="IPR036779">
    <property type="entry name" value="LysM_dom_sf"/>
</dbReference>
<reference evidence="4" key="1">
    <citation type="submission" date="2018-07" db="EMBL/GenBank/DDBJ databases">
        <authorList>
            <person name="Safronova V.I."/>
            <person name="Chirak E.R."/>
            <person name="Sazanova A.L."/>
        </authorList>
    </citation>
    <scope>NUCLEOTIDE SEQUENCE [LARGE SCALE GENOMIC DNA]</scope>
    <source>
        <strain evidence="4">RCAM04685</strain>
    </source>
</reference>
<keyword evidence="4" id="KW-1185">Reference proteome</keyword>
<dbReference type="EMBL" id="QQTP01000001">
    <property type="protein sequence ID" value="RDJ29207.1"/>
    <property type="molecule type" value="Genomic_DNA"/>
</dbReference>
<dbReference type="RefSeq" id="WP_114827324.1">
    <property type="nucleotide sequence ID" value="NZ_QQTO01000019.1"/>
</dbReference>
<organism evidence="3 4">
    <name type="scientific">Bosea caraganae</name>
    <dbReference type="NCBI Taxonomy" id="2763117"/>
    <lineage>
        <taxon>Bacteria</taxon>
        <taxon>Pseudomonadati</taxon>
        <taxon>Pseudomonadota</taxon>
        <taxon>Alphaproteobacteria</taxon>
        <taxon>Hyphomicrobiales</taxon>
        <taxon>Boseaceae</taxon>
        <taxon>Bosea</taxon>
    </lineage>
</organism>
<evidence type="ECO:0000259" key="2">
    <source>
        <dbReference type="PROSITE" id="PS51782"/>
    </source>
</evidence>
<dbReference type="InterPro" id="IPR007055">
    <property type="entry name" value="BON_dom"/>
</dbReference>
<evidence type="ECO:0000259" key="1">
    <source>
        <dbReference type="PROSITE" id="PS50914"/>
    </source>
</evidence>
<evidence type="ECO:0000313" key="4">
    <source>
        <dbReference type="Proteomes" id="UP000255207"/>
    </source>
</evidence>
<dbReference type="SMART" id="SM00257">
    <property type="entry name" value="LysM"/>
    <property type="match status" value="1"/>
</dbReference>
<dbReference type="Proteomes" id="UP000255207">
    <property type="component" value="Unassembled WGS sequence"/>
</dbReference>
<evidence type="ECO:0000313" key="3">
    <source>
        <dbReference type="EMBL" id="RDJ29207.1"/>
    </source>
</evidence>
<dbReference type="PANTHER" id="PTHR34700">
    <property type="entry name" value="POTASSIUM BINDING PROTEIN KBP"/>
    <property type="match status" value="1"/>
</dbReference>
<accession>A0A370LB57</accession>
<dbReference type="PROSITE" id="PS50914">
    <property type="entry name" value="BON"/>
    <property type="match status" value="1"/>
</dbReference>
<dbReference type="Gene3D" id="3.10.350.10">
    <property type="entry name" value="LysM domain"/>
    <property type="match status" value="1"/>
</dbReference>
<dbReference type="InterPro" id="IPR052196">
    <property type="entry name" value="Bact_Kbp"/>
</dbReference>
<dbReference type="OrthoDB" id="370541at2"/>
<feature type="domain" description="BON" evidence="1">
    <location>
        <begin position="19"/>
        <end position="85"/>
    </location>
</feature>
<dbReference type="Pfam" id="PF01476">
    <property type="entry name" value="LysM"/>
    <property type="match status" value="1"/>
</dbReference>
<dbReference type="NCBIfam" id="NF008399">
    <property type="entry name" value="PRK11198.1"/>
    <property type="match status" value="1"/>
</dbReference>
<gene>
    <name evidence="3" type="ORF">DWE98_01120</name>
</gene>